<proteinExistence type="predicted"/>
<feature type="region of interest" description="Disordered" evidence="1">
    <location>
        <begin position="1"/>
        <end position="20"/>
    </location>
</feature>
<dbReference type="EMBL" id="AUBJ02000001">
    <property type="protein sequence ID" value="MCP2333915.1"/>
    <property type="molecule type" value="Genomic_DNA"/>
</dbReference>
<gene>
    <name evidence="3" type="ORF">G443_004185</name>
</gene>
<feature type="compositionally biased region" description="Basic and acidic residues" evidence="1">
    <location>
        <begin position="1"/>
        <end position="19"/>
    </location>
</feature>
<keyword evidence="2" id="KW-0472">Membrane</keyword>
<dbReference type="Proteomes" id="UP000791080">
    <property type="component" value="Unassembled WGS sequence"/>
</dbReference>
<dbReference type="RefSeq" id="WP_051313991.1">
    <property type="nucleotide sequence ID" value="NZ_AUBJ02000001.1"/>
</dbReference>
<organism evidence="3 4">
    <name type="scientific">Actinoalloteichus caeruleus DSM 43889</name>
    <dbReference type="NCBI Taxonomy" id="1120930"/>
    <lineage>
        <taxon>Bacteria</taxon>
        <taxon>Bacillati</taxon>
        <taxon>Actinomycetota</taxon>
        <taxon>Actinomycetes</taxon>
        <taxon>Pseudonocardiales</taxon>
        <taxon>Pseudonocardiaceae</taxon>
        <taxon>Actinoalloteichus</taxon>
        <taxon>Actinoalloteichus cyanogriseus</taxon>
    </lineage>
</organism>
<comment type="caution">
    <text evidence="3">The sequence shown here is derived from an EMBL/GenBank/DDBJ whole genome shotgun (WGS) entry which is preliminary data.</text>
</comment>
<reference evidence="3 4" key="1">
    <citation type="submission" date="2013-07" db="EMBL/GenBank/DDBJ databases">
        <authorList>
            <consortium name="DOE Joint Genome Institute"/>
            <person name="Reeve W."/>
            <person name="Huntemann M."/>
            <person name="Han J."/>
            <person name="Chen A."/>
            <person name="Kyrpides N."/>
            <person name="Mavromatis K."/>
            <person name="Markowitz V."/>
            <person name="Palaniappan K."/>
            <person name="Ivanova N."/>
            <person name="Schaumberg A."/>
            <person name="Pati A."/>
            <person name="Liolios K."/>
            <person name="Nordberg H.P."/>
            <person name="Cantor M.N."/>
            <person name="Hua S.X."/>
            <person name="Woyke T."/>
        </authorList>
    </citation>
    <scope>NUCLEOTIDE SEQUENCE [LARGE SCALE GENOMIC DNA]</scope>
    <source>
        <strain evidence="3 4">DSM 43889</strain>
    </source>
</reference>
<reference evidence="3 4" key="2">
    <citation type="submission" date="2022-06" db="EMBL/GenBank/DDBJ databases">
        <title>Genomic Encyclopedia of Type Strains, Phase I: the one thousand microbial genomes (KMG-I) project.</title>
        <authorList>
            <person name="Kyrpides N."/>
        </authorList>
    </citation>
    <scope>NUCLEOTIDE SEQUENCE [LARGE SCALE GENOMIC DNA]</scope>
    <source>
        <strain evidence="3 4">DSM 43889</strain>
    </source>
</reference>
<keyword evidence="2" id="KW-0812">Transmembrane</keyword>
<dbReference type="InterPro" id="IPR009937">
    <property type="entry name" value="Phage_holin_3_6"/>
</dbReference>
<protein>
    <submittedName>
        <fullName evidence="3">Holin-X, holin superfamily III</fullName>
    </submittedName>
</protein>
<feature type="transmembrane region" description="Helical" evidence="2">
    <location>
        <begin position="59"/>
        <end position="83"/>
    </location>
</feature>
<evidence type="ECO:0000313" key="4">
    <source>
        <dbReference type="Proteomes" id="UP000791080"/>
    </source>
</evidence>
<sequence length="142" mass="15569">MAEQFDVRSMEDERHRERNTSQLVHDAFEQTRHLIRGEMRLAMREFSGKRRHATMGGGMFGGAAVFALYGGGALVLCVVLALALVWPGWLAALVTGAALLAAAGVMSLVGRREFRKVTPVVPEQTVANMRDTVDTIKSRTGR</sequence>
<keyword evidence="4" id="KW-1185">Reference proteome</keyword>
<accession>A0ABT1JN06</accession>
<feature type="transmembrane region" description="Helical" evidence="2">
    <location>
        <begin position="89"/>
        <end position="109"/>
    </location>
</feature>
<dbReference type="Pfam" id="PF07332">
    <property type="entry name" value="Phage_holin_3_6"/>
    <property type="match status" value="1"/>
</dbReference>
<evidence type="ECO:0000256" key="1">
    <source>
        <dbReference type="SAM" id="MobiDB-lite"/>
    </source>
</evidence>
<evidence type="ECO:0000313" key="3">
    <source>
        <dbReference type="EMBL" id="MCP2333915.1"/>
    </source>
</evidence>
<evidence type="ECO:0000256" key="2">
    <source>
        <dbReference type="SAM" id="Phobius"/>
    </source>
</evidence>
<name>A0ABT1JN06_ACTCY</name>
<keyword evidence="2" id="KW-1133">Transmembrane helix</keyword>